<feature type="region of interest" description="Disordered" evidence="1">
    <location>
        <begin position="1"/>
        <end position="26"/>
    </location>
</feature>
<name>A0A6J6MP30_9ZZZZ</name>
<reference evidence="2" key="1">
    <citation type="submission" date="2020-05" db="EMBL/GenBank/DDBJ databases">
        <authorList>
            <person name="Chiriac C."/>
            <person name="Salcher M."/>
            <person name="Ghai R."/>
            <person name="Kavagutti S V."/>
        </authorList>
    </citation>
    <scope>NUCLEOTIDE SEQUENCE</scope>
</reference>
<dbReference type="AlphaFoldDB" id="A0A6J6MP30"/>
<sequence>MTGAPTLPEESCRSGVRNESRSADVATPARAVAPYVVLTTSGIVPVASPMPNAAAVEMPSAVQRRIDGNPRLEMIMPATTNAE</sequence>
<organism evidence="2">
    <name type="scientific">freshwater metagenome</name>
    <dbReference type="NCBI Taxonomy" id="449393"/>
    <lineage>
        <taxon>unclassified sequences</taxon>
        <taxon>metagenomes</taxon>
        <taxon>ecological metagenomes</taxon>
    </lineage>
</organism>
<accession>A0A6J6MP30</accession>
<proteinExistence type="predicted"/>
<dbReference type="EMBL" id="CAEZWM010000283">
    <property type="protein sequence ID" value="CAB4674183.1"/>
    <property type="molecule type" value="Genomic_DNA"/>
</dbReference>
<feature type="compositionally biased region" description="Basic and acidic residues" evidence="1">
    <location>
        <begin position="10"/>
        <end position="22"/>
    </location>
</feature>
<protein>
    <submittedName>
        <fullName evidence="2">Unannotated protein</fullName>
    </submittedName>
</protein>
<gene>
    <name evidence="2" type="ORF">UFOPK2242_01640</name>
</gene>
<evidence type="ECO:0000313" key="2">
    <source>
        <dbReference type="EMBL" id="CAB4674183.1"/>
    </source>
</evidence>
<evidence type="ECO:0000256" key="1">
    <source>
        <dbReference type="SAM" id="MobiDB-lite"/>
    </source>
</evidence>